<dbReference type="AlphaFoldDB" id="A0A4S4M1V7"/>
<evidence type="ECO:0000313" key="3">
    <source>
        <dbReference type="Proteomes" id="UP000310158"/>
    </source>
</evidence>
<evidence type="ECO:0000256" key="1">
    <source>
        <dbReference type="SAM" id="MobiDB-lite"/>
    </source>
</evidence>
<dbReference type="OrthoDB" id="420884at2759"/>
<dbReference type="Proteomes" id="UP000310158">
    <property type="component" value="Unassembled WGS sequence"/>
</dbReference>
<keyword evidence="3" id="KW-1185">Reference proteome</keyword>
<dbReference type="InterPro" id="IPR012476">
    <property type="entry name" value="GLE1"/>
</dbReference>
<feature type="compositionally biased region" description="Gly residues" evidence="1">
    <location>
        <begin position="1"/>
        <end position="10"/>
    </location>
</feature>
<feature type="compositionally biased region" description="Basic and acidic residues" evidence="1">
    <location>
        <begin position="11"/>
        <end position="24"/>
    </location>
</feature>
<sequence>MFGGAVGGGGGRRERWRRREAEERQAMGMSFTEEDWMYVQETLKRLKAGPMKTVKGNKDLKKLWNEQRCKITPKVGQLMNDAQSIIDITQQILDVIRQPLPQDVYYALLSSLVKCILLQADTEVMVK</sequence>
<comment type="caution">
    <text evidence="2">The sequence shown here is derived from an EMBL/GenBank/DDBJ whole genome shotgun (WGS) entry which is preliminary data.</text>
</comment>
<proteinExistence type="predicted"/>
<gene>
    <name evidence="2" type="ORF">EW146_g2123</name>
</gene>
<protein>
    <submittedName>
        <fullName evidence="2">Uncharacterized protein</fullName>
    </submittedName>
</protein>
<accession>A0A4S4M1V7</accession>
<name>A0A4S4M1V7_9AGAM</name>
<reference evidence="2 3" key="1">
    <citation type="submission" date="2019-02" db="EMBL/GenBank/DDBJ databases">
        <title>Genome sequencing of the rare red list fungi Bondarzewia mesenterica.</title>
        <authorList>
            <person name="Buettner E."/>
            <person name="Kellner H."/>
        </authorList>
    </citation>
    <scope>NUCLEOTIDE SEQUENCE [LARGE SCALE GENOMIC DNA]</scope>
    <source>
        <strain evidence="2 3">DSM 108281</strain>
    </source>
</reference>
<dbReference type="InterPro" id="IPR038506">
    <property type="entry name" value="GLE1-like_sf"/>
</dbReference>
<dbReference type="Pfam" id="PF07817">
    <property type="entry name" value="GLE1"/>
    <property type="match status" value="1"/>
</dbReference>
<dbReference type="EMBL" id="SGPL01000059">
    <property type="protein sequence ID" value="THH18972.1"/>
    <property type="molecule type" value="Genomic_DNA"/>
</dbReference>
<organism evidence="2 3">
    <name type="scientific">Bondarzewia mesenterica</name>
    <dbReference type="NCBI Taxonomy" id="1095465"/>
    <lineage>
        <taxon>Eukaryota</taxon>
        <taxon>Fungi</taxon>
        <taxon>Dikarya</taxon>
        <taxon>Basidiomycota</taxon>
        <taxon>Agaricomycotina</taxon>
        <taxon>Agaricomycetes</taxon>
        <taxon>Russulales</taxon>
        <taxon>Bondarzewiaceae</taxon>
        <taxon>Bondarzewia</taxon>
    </lineage>
</organism>
<dbReference type="GO" id="GO:0005643">
    <property type="term" value="C:nuclear pore"/>
    <property type="evidence" value="ECO:0007669"/>
    <property type="project" value="InterPro"/>
</dbReference>
<feature type="region of interest" description="Disordered" evidence="1">
    <location>
        <begin position="1"/>
        <end position="24"/>
    </location>
</feature>
<dbReference type="Gene3D" id="1.25.40.510">
    <property type="entry name" value="GLE1-like"/>
    <property type="match status" value="1"/>
</dbReference>
<dbReference type="GO" id="GO:0016973">
    <property type="term" value="P:poly(A)+ mRNA export from nucleus"/>
    <property type="evidence" value="ECO:0007669"/>
    <property type="project" value="InterPro"/>
</dbReference>
<evidence type="ECO:0000313" key="2">
    <source>
        <dbReference type="EMBL" id="THH18972.1"/>
    </source>
</evidence>